<dbReference type="GO" id="GO:0005975">
    <property type="term" value="P:carbohydrate metabolic process"/>
    <property type="evidence" value="ECO:0007669"/>
    <property type="project" value="InterPro"/>
</dbReference>
<keyword evidence="2" id="KW-0326">Glycosidase</keyword>
<dbReference type="InterPro" id="IPR029070">
    <property type="entry name" value="Chitinase_insertion_sf"/>
</dbReference>
<evidence type="ECO:0000256" key="2">
    <source>
        <dbReference type="ARBA" id="ARBA00023295"/>
    </source>
</evidence>
<dbReference type="InterPro" id="IPR011583">
    <property type="entry name" value="Chitinase_II/V-like_cat"/>
</dbReference>
<dbReference type="GO" id="GO:0008061">
    <property type="term" value="F:chitin binding"/>
    <property type="evidence" value="ECO:0007669"/>
    <property type="project" value="InterPro"/>
</dbReference>
<organism evidence="4">
    <name type="scientific">freshwater metagenome</name>
    <dbReference type="NCBI Taxonomy" id="449393"/>
    <lineage>
        <taxon>unclassified sequences</taxon>
        <taxon>metagenomes</taxon>
        <taxon>ecological metagenomes</taxon>
    </lineage>
</organism>
<accession>A0A6J6CS14</accession>
<dbReference type="InterPro" id="IPR001223">
    <property type="entry name" value="Glyco_hydro18_cat"/>
</dbReference>
<dbReference type="PANTHER" id="PTHR46066:SF2">
    <property type="entry name" value="CHITINASE DOMAIN-CONTAINING PROTEIN 1"/>
    <property type="match status" value="1"/>
</dbReference>
<sequence>MESRKSKIALLTAFLLFSTTIPATAENPPRRILSGWLPDYSLSRNLPTVEGNLDLLRDVSPFWYGLTGGMNVKDKYALGRYTTPKERVIARLKSNNIILLPTITDDNGRLVLANLLANESSRNTIVQNLKALVLKQNYDGIDLDFETFYTKDGRSTWPALKPNWIAFIKQLSAELRSQNKLLSVTTPPDFAKETKRAGNSVYSWSEIGPYIDRLRIMAYDFSTTSPGPIGPLAWTEDAVKYAVTQMPASKVFLGIPGYGRDWVTKVDGVCPTAFASSVVVGAKAAVVMREALNLATNNKAVPTYNSTHAESTFTYTKTYMDPTNSAIACTATRKVWFPDERSYAARTNLVGKYRLGGIAVWTFGMENAAAMSAVLDIAKSIAPDQVIGTISTDLAEISYGSTFNLAATFKLPDKTPVAALNVRFEIKNSNDSNWRSLAAGITDATGAISVPVIIGQKSLIRLVSEGSWERIEGITAEKSISVVPKVILPLPTSIKAGATYPISGQIMPNAQGIKLSVLQDGKPIGSFTTDTNGSFNFAITPTTPGIHTYQIVIEAGEKNSAGSSELFTVLVR</sequence>
<dbReference type="PROSITE" id="PS01095">
    <property type="entry name" value="GH18_1"/>
    <property type="match status" value="1"/>
</dbReference>
<dbReference type="Gene3D" id="3.20.20.80">
    <property type="entry name" value="Glycosidases"/>
    <property type="match status" value="1"/>
</dbReference>
<dbReference type="AlphaFoldDB" id="A0A6J6CS14"/>
<dbReference type="InterPro" id="IPR017853">
    <property type="entry name" value="GH"/>
</dbReference>
<dbReference type="SUPFAM" id="SSF51445">
    <property type="entry name" value="(Trans)glycosidases"/>
    <property type="match status" value="1"/>
</dbReference>
<gene>
    <name evidence="4" type="ORF">UFOPK1599_00084</name>
</gene>
<reference evidence="4" key="1">
    <citation type="submission" date="2020-05" db="EMBL/GenBank/DDBJ databases">
        <authorList>
            <person name="Chiriac C."/>
            <person name="Salcher M."/>
            <person name="Ghai R."/>
            <person name="Kavagutti S V."/>
        </authorList>
    </citation>
    <scope>NUCLEOTIDE SEQUENCE</scope>
</reference>
<dbReference type="Pfam" id="PF00704">
    <property type="entry name" value="Glyco_hydro_18"/>
    <property type="match status" value="1"/>
</dbReference>
<dbReference type="EMBL" id="CAEZTE010000002">
    <property type="protein sequence ID" value="CAB4553964.1"/>
    <property type="molecule type" value="Genomic_DNA"/>
</dbReference>
<evidence type="ECO:0000313" key="4">
    <source>
        <dbReference type="EMBL" id="CAB4553964.1"/>
    </source>
</evidence>
<feature type="domain" description="GH18" evidence="3">
    <location>
        <begin position="30"/>
        <end position="378"/>
    </location>
</feature>
<name>A0A6J6CS14_9ZZZZ</name>
<dbReference type="InterPro" id="IPR001579">
    <property type="entry name" value="Glyco_hydro_18_chit_AS"/>
</dbReference>
<evidence type="ECO:0000259" key="3">
    <source>
        <dbReference type="PROSITE" id="PS51910"/>
    </source>
</evidence>
<dbReference type="Gene3D" id="3.10.50.10">
    <property type="match status" value="1"/>
</dbReference>
<dbReference type="GO" id="GO:0004553">
    <property type="term" value="F:hydrolase activity, hydrolyzing O-glycosyl compounds"/>
    <property type="evidence" value="ECO:0007669"/>
    <property type="project" value="InterPro"/>
</dbReference>
<protein>
    <submittedName>
        <fullName evidence="4">Unannotated protein</fullName>
    </submittedName>
</protein>
<evidence type="ECO:0000256" key="1">
    <source>
        <dbReference type="ARBA" id="ARBA00022801"/>
    </source>
</evidence>
<dbReference type="PROSITE" id="PS51910">
    <property type="entry name" value="GH18_2"/>
    <property type="match status" value="1"/>
</dbReference>
<dbReference type="PANTHER" id="PTHR46066">
    <property type="entry name" value="CHITINASE DOMAIN-CONTAINING PROTEIN 1 FAMILY MEMBER"/>
    <property type="match status" value="1"/>
</dbReference>
<keyword evidence="1" id="KW-0378">Hydrolase</keyword>
<dbReference type="SMART" id="SM00636">
    <property type="entry name" value="Glyco_18"/>
    <property type="match status" value="1"/>
</dbReference>
<proteinExistence type="predicted"/>